<comment type="caution">
    <text evidence="2">The sequence shown here is derived from an EMBL/GenBank/DDBJ whole genome shotgun (WGS) entry which is preliminary data.</text>
</comment>
<evidence type="ECO:0000256" key="1">
    <source>
        <dbReference type="SAM" id="MobiDB-lite"/>
    </source>
</evidence>
<sequence>MRECAVHTTSLGQAVIPVLSAIRAELELPLDEHTYRQVMEESLASQQEAISDFVKKFMPETAPPPAAGDAQSKSDSLV</sequence>
<keyword evidence="3" id="KW-1185">Reference proteome</keyword>
<proteinExistence type="predicted"/>
<dbReference type="EMBL" id="JACHEO010000007">
    <property type="protein sequence ID" value="MBB5347935.1"/>
    <property type="molecule type" value="Genomic_DNA"/>
</dbReference>
<gene>
    <name evidence="2" type="ORF">HNQ81_001664</name>
</gene>
<evidence type="ECO:0000313" key="2">
    <source>
        <dbReference type="EMBL" id="MBB5347935.1"/>
    </source>
</evidence>
<dbReference type="RefSeq" id="WP_183350193.1">
    <property type="nucleotide sequence ID" value="NZ_JACHEO010000007.1"/>
</dbReference>
<evidence type="ECO:0000313" key="3">
    <source>
        <dbReference type="Proteomes" id="UP000539642"/>
    </source>
</evidence>
<protein>
    <submittedName>
        <fullName evidence="2">Uncharacterized protein</fullName>
    </submittedName>
</protein>
<dbReference type="Proteomes" id="UP000539642">
    <property type="component" value="Unassembled WGS sequence"/>
</dbReference>
<organism evidence="2 3">
    <name type="scientific">Desulfoprunum benzoelyticum</name>
    <dbReference type="NCBI Taxonomy" id="1506996"/>
    <lineage>
        <taxon>Bacteria</taxon>
        <taxon>Pseudomonadati</taxon>
        <taxon>Thermodesulfobacteriota</taxon>
        <taxon>Desulfobulbia</taxon>
        <taxon>Desulfobulbales</taxon>
        <taxon>Desulfobulbaceae</taxon>
        <taxon>Desulfoprunum</taxon>
    </lineage>
</organism>
<accession>A0A840UQK8</accession>
<name>A0A840UQK8_9BACT</name>
<reference evidence="2 3" key="1">
    <citation type="submission" date="2020-08" db="EMBL/GenBank/DDBJ databases">
        <title>Genomic Encyclopedia of Type Strains, Phase IV (KMG-IV): sequencing the most valuable type-strain genomes for metagenomic binning, comparative biology and taxonomic classification.</title>
        <authorList>
            <person name="Goeker M."/>
        </authorList>
    </citation>
    <scope>NUCLEOTIDE SEQUENCE [LARGE SCALE GENOMIC DNA]</scope>
    <source>
        <strain evidence="2 3">DSM 28570</strain>
    </source>
</reference>
<dbReference type="AlphaFoldDB" id="A0A840UQK8"/>
<feature type="region of interest" description="Disordered" evidence="1">
    <location>
        <begin position="58"/>
        <end position="78"/>
    </location>
</feature>